<dbReference type="InterPro" id="IPR010840">
    <property type="entry name" value="YqiJ_OB"/>
</dbReference>
<dbReference type="Pfam" id="PF07290">
    <property type="entry name" value="YqiJ_OB"/>
    <property type="match status" value="1"/>
</dbReference>
<evidence type="ECO:0000259" key="2">
    <source>
        <dbReference type="Pfam" id="PF07290"/>
    </source>
</evidence>
<gene>
    <name evidence="4" type="ORF">GCM10007418_00130</name>
</gene>
<dbReference type="RefSeq" id="WP_150277862.1">
    <property type="nucleotide sequence ID" value="NZ_BMFF01000001.1"/>
</dbReference>
<sequence length="228" mass="24029">MLDLLLANANIPFAIALTLMVIIGVFEGVGAVVGVGLGNMLDSFIPDFSVNSDFEVADAGSNSALSRLLGWLKVGKVPILMLLVIFLTAFGCIGLAMNFALNSALGVMLPALVSVPLAFLIALPFTRWGASALEAVMPKNETSSVSLETLIGREAVVTIGQSSSGHSAEARVRDQHGQTHYVMVLAEEGHGPFGPGMPLLIVRREGNQFVVIKGDSSVLDNEKNQGIR</sequence>
<evidence type="ECO:0000313" key="4">
    <source>
        <dbReference type="EMBL" id="GGC84267.1"/>
    </source>
</evidence>
<evidence type="ECO:0000313" key="5">
    <source>
        <dbReference type="Proteomes" id="UP000638188"/>
    </source>
</evidence>
<feature type="transmembrane region" description="Helical" evidence="1">
    <location>
        <begin position="77"/>
        <end position="97"/>
    </location>
</feature>
<accession>A0ABQ1NVH5</accession>
<dbReference type="Proteomes" id="UP000638188">
    <property type="component" value="Unassembled WGS sequence"/>
</dbReference>
<dbReference type="Pfam" id="PF21001">
    <property type="entry name" value="YqiJ_N"/>
    <property type="match status" value="1"/>
</dbReference>
<feature type="transmembrane region" description="Helical" evidence="1">
    <location>
        <begin position="12"/>
        <end position="37"/>
    </location>
</feature>
<evidence type="ECO:0000259" key="3">
    <source>
        <dbReference type="Pfam" id="PF21001"/>
    </source>
</evidence>
<keyword evidence="1" id="KW-0472">Membrane</keyword>
<feature type="transmembrane region" description="Helical" evidence="1">
    <location>
        <begin position="103"/>
        <end position="123"/>
    </location>
</feature>
<evidence type="ECO:0008006" key="6">
    <source>
        <dbReference type="Google" id="ProtNLM"/>
    </source>
</evidence>
<keyword evidence="1" id="KW-1133">Transmembrane helix</keyword>
<reference evidence="5" key="1">
    <citation type="journal article" date="2019" name="Int. J. Syst. Evol. Microbiol.">
        <title>The Global Catalogue of Microorganisms (GCM) 10K type strain sequencing project: providing services to taxonomists for standard genome sequencing and annotation.</title>
        <authorList>
            <consortium name="The Broad Institute Genomics Platform"/>
            <consortium name="The Broad Institute Genome Sequencing Center for Infectious Disease"/>
            <person name="Wu L."/>
            <person name="Ma J."/>
        </authorList>
    </citation>
    <scope>NUCLEOTIDE SEQUENCE [LARGE SCALE GENOMIC DNA]</scope>
    <source>
        <strain evidence="5">CGMCC 1.12482</strain>
    </source>
</reference>
<name>A0ABQ1NVH5_9GAMM</name>
<dbReference type="InterPro" id="IPR048376">
    <property type="entry name" value="YqiJ_N"/>
</dbReference>
<protein>
    <recommendedName>
        <fullName evidence="6">DUF1449 family protein</fullName>
    </recommendedName>
</protein>
<evidence type="ECO:0000256" key="1">
    <source>
        <dbReference type="SAM" id="Phobius"/>
    </source>
</evidence>
<dbReference type="EMBL" id="BMFF01000001">
    <property type="protein sequence ID" value="GGC84267.1"/>
    <property type="molecule type" value="Genomic_DNA"/>
</dbReference>
<comment type="caution">
    <text evidence="4">The sequence shown here is derived from an EMBL/GenBank/DDBJ whole genome shotgun (WGS) entry which is preliminary data.</text>
</comment>
<keyword evidence="5" id="KW-1185">Reference proteome</keyword>
<proteinExistence type="predicted"/>
<feature type="domain" description="Inner membrane protein YqiJ N-terminal" evidence="3">
    <location>
        <begin position="10"/>
        <end position="127"/>
    </location>
</feature>
<organism evidence="4 5">
    <name type="scientific">Halopseudomonas salina</name>
    <dbReference type="NCBI Taxonomy" id="1323744"/>
    <lineage>
        <taxon>Bacteria</taxon>
        <taxon>Pseudomonadati</taxon>
        <taxon>Pseudomonadota</taxon>
        <taxon>Gammaproteobacteria</taxon>
        <taxon>Pseudomonadales</taxon>
        <taxon>Pseudomonadaceae</taxon>
        <taxon>Halopseudomonas</taxon>
    </lineage>
</organism>
<keyword evidence="1" id="KW-0812">Transmembrane</keyword>
<feature type="domain" description="Inner membrane protein YqiJ OB-fold" evidence="2">
    <location>
        <begin position="149"/>
        <end position="212"/>
    </location>
</feature>